<dbReference type="AlphaFoldDB" id="A0A6J1F0B5"/>
<protein>
    <submittedName>
        <fullName evidence="4">Uncharacterized protein LOC111440984 isoform X1</fullName>
    </submittedName>
</protein>
<evidence type="ECO:0000256" key="2">
    <source>
        <dbReference type="SAM" id="MobiDB-lite"/>
    </source>
</evidence>
<dbReference type="KEGG" id="cmos:111440984"/>
<dbReference type="SMR" id="A0A6J1F0B5"/>
<evidence type="ECO:0000313" key="4">
    <source>
        <dbReference type="RefSeq" id="XP_022933607.1"/>
    </source>
</evidence>
<feature type="region of interest" description="Disordered" evidence="2">
    <location>
        <begin position="577"/>
        <end position="601"/>
    </location>
</feature>
<dbReference type="GeneID" id="111440984"/>
<gene>
    <name evidence="4" type="primary">LOC111440984</name>
</gene>
<dbReference type="InterPro" id="IPR040348">
    <property type="entry name" value="POLAR-like"/>
</dbReference>
<feature type="coiled-coil region" evidence="1">
    <location>
        <begin position="489"/>
        <end position="516"/>
    </location>
</feature>
<dbReference type="PANTHER" id="PTHR33476:SF7">
    <property type="entry name" value="EMB|CAB62613.1"/>
    <property type="match status" value="1"/>
</dbReference>
<sequence length="669" mass="76096">MDLWVVATAAGAGYLAKYWQKLLRDGNSSSQMSSRNSINEEVGSLDHPFNETARRTKAIRDILPDEGEVLNERDFDTSLFNVASTNGFDCEKMESLGNYQNYNDLRVSDLPLELSLSKDPQAFGHRSSMNANMDDNVTDQLPCSSSRELNWFRPTVRKIGSLRRKRSCGRFIRPLSSLDSCVLSHLYKEHIEMEEYILHSFQSPSESTRRRLVVNGGTRMVSRAARDSFSVQVDMDASNFQKEPLIEKIRNVCGLPLLPKIQSLKNYEMIDIKGERRQGGASNGSQMHNEKLLHGEDRMLPFYLGFSIGLISSYMANKREIDKLKELLKHTKNLVQDLQEELEMKDSVTVKELSNENCESLDISENSFFGRRERNLDSSAKSDDKELFEQNAEEGSESLSKIEAELEAELQRLGLNTHTSSTDQRFSDLHELEQECAVDFSEGELRADIINGLSATQLHEIQVDSEIASSGNHTVSPWELSMRLHEVIQSRLEARVRELETALENSERKLQRVETKQINNWKGFTPSEQLVHSSSEESLTSQPLVMNLAGEALDAYNEAYNELIDTDDSEEELVCPPSAVDESKHRQSNTTTNGHRFSIPTSLSRIRVKEKMKDCDYKVQQSNDGDESSDYDDEMEKQLIKQIVEKTRKGSPVVLNAQRWLFSMDKDDV</sequence>
<keyword evidence="1" id="KW-0175">Coiled coil</keyword>
<keyword evidence="3" id="KW-1185">Reference proteome</keyword>
<feature type="compositionally biased region" description="Basic and acidic residues" evidence="2">
    <location>
        <begin position="376"/>
        <end position="388"/>
    </location>
</feature>
<name>A0A6J1F0B5_CUCMO</name>
<dbReference type="RefSeq" id="XP_022933607.1">
    <property type="nucleotide sequence ID" value="XM_023077839.1"/>
</dbReference>
<dbReference type="PANTHER" id="PTHR33476">
    <property type="entry name" value="EMB|CAB62613.1"/>
    <property type="match status" value="1"/>
</dbReference>
<feature type="region of interest" description="Disordered" evidence="2">
    <location>
        <begin position="376"/>
        <end position="398"/>
    </location>
</feature>
<feature type="compositionally biased region" description="Polar residues" evidence="2">
    <location>
        <begin position="588"/>
        <end position="601"/>
    </location>
</feature>
<reference evidence="4" key="1">
    <citation type="submission" date="2025-08" db="UniProtKB">
        <authorList>
            <consortium name="RefSeq"/>
        </authorList>
    </citation>
    <scope>IDENTIFICATION</scope>
    <source>
        <tissue evidence="4">Young leaves</tissue>
    </source>
</reference>
<evidence type="ECO:0000256" key="1">
    <source>
        <dbReference type="SAM" id="Coils"/>
    </source>
</evidence>
<organism evidence="3 4">
    <name type="scientific">Cucurbita moschata</name>
    <name type="common">Winter crookneck squash</name>
    <name type="synonym">Cucurbita pepo var. moschata</name>
    <dbReference type="NCBI Taxonomy" id="3662"/>
    <lineage>
        <taxon>Eukaryota</taxon>
        <taxon>Viridiplantae</taxon>
        <taxon>Streptophyta</taxon>
        <taxon>Embryophyta</taxon>
        <taxon>Tracheophyta</taxon>
        <taxon>Spermatophyta</taxon>
        <taxon>Magnoliopsida</taxon>
        <taxon>eudicotyledons</taxon>
        <taxon>Gunneridae</taxon>
        <taxon>Pentapetalae</taxon>
        <taxon>rosids</taxon>
        <taxon>fabids</taxon>
        <taxon>Cucurbitales</taxon>
        <taxon>Cucurbitaceae</taxon>
        <taxon>Cucurbiteae</taxon>
        <taxon>Cucurbita</taxon>
    </lineage>
</organism>
<dbReference type="Proteomes" id="UP000504609">
    <property type="component" value="Unplaced"/>
</dbReference>
<proteinExistence type="predicted"/>
<accession>A0A6J1F0B5</accession>
<evidence type="ECO:0000313" key="3">
    <source>
        <dbReference type="Proteomes" id="UP000504609"/>
    </source>
</evidence>
<dbReference type="GO" id="GO:0008356">
    <property type="term" value="P:asymmetric cell division"/>
    <property type="evidence" value="ECO:0007669"/>
    <property type="project" value="InterPro"/>
</dbReference>